<keyword evidence="1" id="KW-1133">Transmembrane helix</keyword>
<sequence>MGLIAAWLLTGPAVIATADGKAVPRCDVGAYLSDLYDLDPAKHTFSARLSLWSVCDSKDDDPLPTASFTNANDPQKGEPALTTEKGRFRDVLPLQSVFRQDWDVRAFPFDRHRIEILVTSVPSTDQFRFAADSANSAANDDIAPPGWRMTGFRVMTAERRYPTTFGDATRPRGAGSTHSRLVVRIDLARDDPTVFWKLTGPLYLMLLVGTATFLLPSHSDELTMAERLDTLQSRLALLGGGLFVVMLNMQQVNEVVTSSAGLTLIDGLHLLTLVYVLLAVLATVLSWRWTVHGGDPAKVERLHHRGALFGLVGYALVAGAMVGCAAAVG</sequence>
<feature type="transmembrane region" description="Helical" evidence="1">
    <location>
        <begin position="194"/>
        <end position="215"/>
    </location>
</feature>
<proteinExistence type="predicted"/>
<dbReference type="EMBL" id="JAFMOF010000004">
    <property type="protein sequence ID" value="MBO0656482.1"/>
    <property type="molecule type" value="Genomic_DNA"/>
</dbReference>
<keyword evidence="3" id="KW-1185">Reference proteome</keyword>
<dbReference type="InterPro" id="IPR036734">
    <property type="entry name" value="Neur_chan_lig-bd_sf"/>
</dbReference>
<dbReference type="Proteomes" id="UP000664781">
    <property type="component" value="Unassembled WGS sequence"/>
</dbReference>
<dbReference type="RefSeq" id="WP_086570666.1">
    <property type="nucleotide sequence ID" value="NZ_JAFMOF010000004.1"/>
</dbReference>
<feature type="transmembrane region" description="Helical" evidence="1">
    <location>
        <begin position="235"/>
        <end position="252"/>
    </location>
</feature>
<feature type="transmembrane region" description="Helical" evidence="1">
    <location>
        <begin position="308"/>
        <end position="328"/>
    </location>
</feature>
<reference evidence="2" key="1">
    <citation type="submission" date="2021-03" db="EMBL/GenBank/DDBJ databases">
        <title>Streptomyces strains.</title>
        <authorList>
            <person name="Lund M.B."/>
            <person name="Toerring T."/>
        </authorList>
    </citation>
    <scope>NUCLEOTIDE SEQUENCE</scope>
    <source>
        <strain evidence="2">JCM 4242</strain>
    </source>
</reference>
<comment type="caution">
    <text evidence="2">The sequence shown here is derived from an EMBL/GenBank/DDBJ whole genome shotgun (WGS) entry which is preliminary data.</text>
</comment>
<protein>
    <submittedName>
        <fullName evidence="2">Uncharacterized protein</fullName>
    </submittedName>
</protein>
<dbReference type="Gene3D" id="2.70.170.10">
    <property type="entry name" value="Neurotransmitter-gated ion-channel ligand-binding domain"/>
    <property type="match status" value="1"/>
</dbReference>
<dbReference type="GO" id="GO:0016020">
    <property type="term" value="C:membrane"/>
    <property type="evidence" value="ECO:0007669"/>
    <property type="project" value="InterPro"/>
</dbReference>
<organism evidence="2 3">
    <name type="scientific">Streptomyces triculaminicus</name>
    <dbReference type="NCBI Taxonomy" id="2816232"/>
    <lineage>
        <taxon>Bacteria</taxon>
        <taxon>Bacillati</taxon>
        <taxon>Actinomycetota</taxon>
        <taxon>Actinomycetes</taxon>
        <taxon>Kitasatosporales</taxon>
        <taxon>Streptomycetaceae</taxon>
        <taxon>Streptomyces</taxon>
    </lineage>
</organism>
<dbReference type="GO" id="GO:0005230">
    <property type="term" value="F:extracellular ligand-gated monoatomic ion channel activity"/>
    <property type="evidence" value="ECO:0007669"/>
    <property type="project" value="InterPro"/>
</dbReference>
<gene>
    <name evidence="2" type="ORF">J1792_28190</name>
</gene>
<evidence type="ECO:0000256" key="1">
    <source>
        <dbReference type="SAM" id="Phobius"/>
    </source>
</evidence>
<keyword evidence="1" id="KW-0812">Transmembrane</keyword>
<evidence type="ECO:0000313" key="3">
    <source>
        <dbReference type="Proteomes" id="UP000664781"/>
    </source>
</evidence>
<feature type="transmembrane region" description="Helical" evidence="1">
    <location>
        <begin position="264"/>
        <end position="287"/>
    </location>
</feature>
<evidence type="ECO:0000313" key="2">
    <source>
        <dbReference type="EMBL" id="MBO0656482.1"/>
    </source>
</evidence>
<name>A0A939FV06_9ACTN</name>
<accession>A0A939FV06</accession>
<dbReference type="AlphaFoldDB" id="A0A939FV06"/>
<keyword evidence="1" id="KW-0472">Membrane</keyword>